<dbReference type="InterPro" id="IPR016024">
    <property type="entry name" value="ARM-type_fold"/>
</dbReference>
<gene>
    <name evidence="1" type="ORF">CATMQ487_50650</name>
</gene>
<protein>
    <recommendedName>
        <fullName evidence="3">DNA alkylation repair protein</fullName>
    </recommendedName>
</protein>
<accession>A0ABM7YTS9</accession>
<dbReference type="Pfam" id="PF08713">
    <property type="entry name" value="DNA_alkylation"/>
    <property type="match status" value="1"/>
</dbReference>
<dbReference type="Proteomes" id="UP001057498">
    <property type="component" value="Chromosome"/>
</dbReference>
<dbReference type="InterPro" id="IPR018269">
    <property type="entry name" value="Ribosomal_uS13_CS"/>
</dbReference>
<dbReference type="SUPFAM" id="SSF48371">
    <property type="entry name" value="ARM repeat"/>
    <property type="match status" value="1"/>
</dbReference>
<dbReference type="InterPro" id="IPR014825">
    <property type="entry name" value="DNA_alkylation"/>
</dbReference>
<sequence>MEPFKNFLNVGVAANIGSQLQRVDPGFDRRRFEALATAGLDALELKARAMQMADALEATLPAAFGEACDQLEAALAPPWADDRLGSEVSAPLGRDGLEGWALWPVGEFVARRGSANLELDVDRALQALHAITQRFSAEFAIRPLIVAAPQRVFETLQRWTADPSAHVRRLVSEGSRPRLPWGLRLRALVDDPSPTLALLRALQDDPSEYVRRSVANHLNDIAKDHPDLVVAWVGEHLPDAPPARRALLRHASRTLIKAGHAPMLAAWGEDRALQGRVVFQVAPTHLSLGESLALQVQLSSTGAQPQRLVIDYAVHHLGADGGLRPKVFKGWTLDLAPGEPRTLRKAHPLRPVTIRRYRSGRHEVDLRINGQIVARAVFDLQVPAPAPAADPALRPAR</sequence>
<reference evidence="1" key="1">
    <citation type="submission" date="2022-04" db="EMBL/GenBank/DDBJ databases">
        <title>Whole genome sequence of Sphaerotilus sp. FB-5.</title>
        <authorList>
            <person name="Takeda M."/>
            <person name="Narihara S."/>
            <person name="Akimoto M."/>
            <person name="Akimoto R."/>
            <person name="Nishiyashiki S."/>
            <person name="Murakami T."/>
        </authorList>
    </citation>
    <scope>NUCLEOTIDE SEQUENCE</scope>
    <source>
        <strain evidence="1">FB-5</strain>
    </source>
</reference>
<organism evidence="1 2">
    <name type="scientific">Sphaerotilus microaerophilus</name>
    <dbReference type="NCBI Taxonomy" id="2914710"/>
    <lineage>
        <taxon>Bacteria</taxon>
        <taxon>Pseudomonadati</taxon>
        <taxon>Pseudomonadota</taxon>
        <taxon>Betaproteobacteria</taxon>
        <taxon>Burkholderiales</taxon>
        <taxon>Sphaerotilaceae</taxon>
        <taxon>Sphaerotilus</taxon>
    </lineage>
</organism>
<evidence type="ECO:0008006" key="3">
    <source>
        <dbReference type="Google" id="ProtNLM"/>
    </source>
</evidence>
<dbReference type="EMBL" id="AP025730">
    <property type="protein sequence ID" value="BDI08095.1"/>
    <property type="molecule type" value="Genomic_DNA"/>
</dbReference>
<dbReference type="PROSITE" id="PS00646">
    <property type="entry name" value="RIBOSOMAL_S13_1"/>
    <property type="match status" value="1"/>
</dbReference>
<evidence type="ECO:0000313" key="2">
    <source>
        <dbReference type="Proteomes" id="UP001057498"/>
    </source>
</evidence>
<keyword evidence="2" id="KW-1185">Reference proteome</keyword>
<dbReference type="RefSeq" id="WP_251971228.1">
    <property type="nucleotide sequence ID" value="NZ_AP025730.1"/>
</dbReference>
<dbReference type="Gene3D" id="1.25.40.290">
    <property type="entry name" value="ARM repeat domains"/>
    <property type="match status" value="1"/>
</dbReference>
<proteinExistence type="predicted"/>
<evidence type="ECO:0000313" key="1">
    <source>
        <dbReference type="EMBL" id="BDI08095.1"/>
    </source>
</evidence>
<name>A0ABM7YTS9_9BURK</name>